<evidence type="ECO:0000256" key="3">
    <source>
        <dbReference type="ARBA" id="ARBA00022801"/>
    </source>
</evidence>
<dbReference type="Gene3D" id="3.90.320.10">
    <property type="match status" value="1"/>
</dbReference>
<keyword evidence="5" id="KW-0812">Transmembrane</keyword>
<evidence type="ECO:0000256" key="2">
    <source>
        <dbReference type="ARBA" id="ARBA00022759"/>
    </source>
</evidence>
<proteinExistence type="predicted"/>
<evidence type="ECO:0000313" key="6">
    <source>
        <dbReference type="Proteomes" id="UP000694865"/>
    </source>
</evidence>
<accession>A0ABM0GPP7</accession>
<dbReference type="GeneID" id="100377674"/>
<dbReference type="RefSeq" id="XP_002734582.1">
    <property type="nucleotide sequence ID" value="XM_002734536.1"/>
</dbReference>
<evidence type="ECO:0000256" key="1">
    <source>
        <dbReference type="ARBA" id="ARBA00022722"/>
    </source>
</evidence>
<keyword evidence="5" id="KW-1133">Transmembrane helix</keyword>
<evidence type="ECO:0000256" key="5">
    <source>
        <dbReference type="SAM" id="Phobius"/>
    </source>
</evidence>
<dbReference type="CDD" id="cd11296">
    <property type="entry name" value="O-FucT_like"/>
    <property type="match status" value="1"/>
</dbReference>
<dbReference type="InterPro" id="IPR011335">
    <property type="entry name" value="Restrct_endonuc-II-like"/>
</dbReference>
<dbReference type="SUPFAM" id="SSF52980">
    <property type="entry name" value="Restriction endonuclease-like"/>
    <property type="match status" value="1"/>
</dbReference>
<keyword evidence="2" id="KW-0255">Endonuclease</keyword>
<gene>
    <name evidence="7" type="primary">LOC100377674</name>
</gene>
<keyword evidence="4" id="KW-0269">Exonuclease</keyword>
<protein>
    <submittedName>
        <fullName evidence="7">Uncharacterized protein LOC100377674</fullName>
    </submittedName>
</protein>
<keyword evidence="5" id="KW-0472">Membrane</keyword>
<organism evidence="6 7">
    <name type="scientific">Saccoglossus kowalevskii</name>
    <name type="common">Acorn worm</name>
    <dbReference type="NCBI Taxonomy" id="10224"/>
    <lineage>
        <taxon>Eukaryota</taxon>
        <taxon>Metazoa</taxon>
        <taxon>Hemichordata</taxon>
        <taxon>Enteropneusta</taxon>
        <taxon>Harrimaniidae</taxon>
        <taxon>Saccoglossus</taxon>
    </lineage>
</organism>
<dbReference type="InterPro" id="IPR034720">
    <property type="entry name" value="Viral_alk_exo"/>
</dbReference>
<keyword evidence="3" id="KW-0378">Hydrolase</keyword>
<dbReference type="Pfam" id="PF01771">
    <property type="entry name" value="Viral_alk_exo"/>
    <property type="match status" value="1"/>
</dbReference>
<evidence type="ECO:0000256" key="4">
    <source>
        <dbReference type="ARBA" id="ARBA00022839"/>
    </source>
</evidence>
<feature type="non-terminal residue" evidence="7">
    <location>
        <position position="754"/>
    </location>
</feature>
<dbReference type="Proteomes" id="UP000694865">
    <property type="component" value="Unplaced"/>
</dbReference>
<evidence type="ECO:0000313" key="7">
    <source>
        <dbReference type="RefSeq" id="XP_002734582.1"/>
    </source>
</evidence>
<dbReference type="PANTHER" id="PTHR47526:SF3">
    <property type="entry name" value="PHD-TYPE DOMAIN-CONTAINING PROTEIN"/>
    <property type="match status" value="1"/>
</dbReference>
<dbReference type="InterPro" id="IPR011604">
    <property type="entry name" value="PDDEXK-like_dom_sf"/>
</dbReference>
<sequence>MLSNGTIKQAACECPAGKGINALGKCNHVTALLFALEDFCRKGLHENEDPVSCTSTLCQWTKPTTLQTTSAPLHDLTIRKYQYSQDHNKKPSINLYDARAPHQRHTDGENSALPFSDEYNINTSHFHEIVKFVASRNAKSLSEDNIKAIEKQTRGQAGNIAWQNIRRMKMTASNFGKFVKRRCEPDKLLHSLLYRPSFSTYATEYGRKHEADGVNAYLSYKHENGSPELQVQEVGFTICRHNTDYGASLDRMVTDPTEDVHTVGGLEGFPSRNINQSSERGIKTISPWGDCFIPPSKFFAALNQFCNNIYNAIVTIPPYIMSKYTQREQFFAILAFSVAIIWTMLISGLAYPNISTFEYRNPWIQRGMVWIKTSLGQYVLTDLAPRVIERDNTELYSDSTASKRTANETKIKVVDVDNINGLERSSLRHFGKSNWTNVNNSSVLHNMTYIIPIYKLGPGPSTAYKKIRWTVALALYYGMGTVAISVQDHRTQSKMYESSRMKFEKTYDLERLRQIIPVISPTAVERLCRDRLYPDVIRVANKDNKKYLDFDVVKKYPLIRYLDDNLPAYNNLLNISVPKQSIHIQNIDLKSISESRHCIRVVPYEIDIHRKKKKEVNDVLDRYLIRAKYIRDIAETAISSICNGTFAVMHWRNKTGEKCGLFDICTRRQKLHLPNLVEGVVPLIVTGVFNITTNAHLNCLYIAKPNYEQSIVAHFKKTSLRIFTMDDLLERVPEIKKYSHNYYALSLVEQEISE</sequence>
<name>A0ABM0GPP7_SACKO</name>
<feature type="transmembrane region" description="Helical" evidence="5">
    <location>
        <begin position="330"/>
        <end position="351"/>
    </location>
</feature>
<keyword evidence="1" id="KW-0540">Nuclease</keyword>
<keyword evidence="6" id="KW-1185">Reference proteome</keyword>
<dbReference type="PANTHER" id="PTHR47526">
    <property type="entry name" value="ATP-DEPENDENT DNA HELICASE"/>
    <property type="match status" value="1"/>
</dbReference>
<reference evidence="7" key="1">
    <citation type="submission" date="2025-08" db="UniProtKB">
        <authorList>
            <consortium name="RefSeq"/>
        </authorList>
    </citation>
    <scope>IDENTIFICATION</scope>
    <source>
        <tissue evidence="7">Testes</tissue>
    </source>
</reference>